<dbReference type="EMBL" id="UFQT01001104">
    <property type="protein sequence ID" value="SSX28930.1"/>
    <property type="molecule type" value="Genomic_DNA"/>
</dbReference>
<name>A0A336MG59_CULSO</name>
<accession>A0A336MG59</accession>
<dbReference type="AlphaFoldDB" id="A0A336MG59"/>
<reference evidence="2" key="1">
    <citation type="submission" date="2018-07" db="EMBL/GenBank/DDBJ databases">
        <authorList>
            <person name="Quirk P.G."/>
            <person name="Krulwich T.A."/>
        </authorList>
    </citation>
    <scope>NUCLEOTIDE SEQUENCE</scope>
</reference>
<organism evidence="2">
    <name type="scientific">Culicoides sonorensis</name>
    <name type="common">Biting midge</name>
    <dbReference type="NCBI Taxonomy" id="179676"/>
    <lineage>
        <taxon>Eukaryota</taxon>
        <taxon>Metazoa</taxon>
        <taxon>Ecdysozoa</taxon>
        <taxon>Arthropoda</taxon>
        <taxon>Hexapoda</taxon>
        <taxon>Insecta</taxon>
        <taxon>Pterygota</taxon>
        <taxon>Neoptera</taxon>
        <taxon>Endopterygota</taxon>
        <taxon>Diptera</taxon>
        <taxon>Nematocera</taxon>
        <taxon>Chironomoidea</taxon>
        <taxon>Ceratopogonidae</taxon>
        <taxon>Ceratopogoninae</taxon>
        <taxon>Culicoides</taxon>
        <taxon>Monoculicoides</taxon>
    </lineage>
</organism>
<proteinExistence type="predicted"/>
<dbReference type="VEuPathDB" id="VectorBase:CSON000668"/>
<feature type="signal peptide" evidence="1">
    <location>
        <begin position="1"/>
        <end position="20"/>
    </location>
</feature>
<sequence length="74" mass="8043">MASKILSLIFFVLAITFVYAKPAPQLVAAPYTTGAYYGNYLSSPYVASAGYVASPYLASPYVASPYYSDYTYVL</sequence>
<evidence type="ECO:0000256" key="1">
    <source>
        <dbReference type="SAM" id="SignalP"/>
    </source>
</evidence>
<keyword evidence="1" id="KW-0732">Signal</keyword>
<evidence type="ECO:0000313" key="2">
    <source>
        <dbReference type="EMBL" id="SSX28930.1"/>
    </source>
</evidence>
<gene>
    <name evidence="2" type="primary">CSON000668</name>
</gene>
<feature type="chain" id="PRO_5016427814" evidence="1">
    <location>
        <begin position="21"/>
        <end position="74"/>
    </location>
</feature>
<protein>
    <submittedName>
        <fullName evidence="2">CSON000668 protein</fullName>
    </submittedName>
</protein>